<sequence>MSDQIVYWFIGIFLWGTGALLLKGITLNKCDPHKLNELIVALIGLLFWVAVVSLIAK</sequence>
<evidence type="ECO:0000256" key="1">
    <source>
        <dbReference type="SAM" id="Phobius"/>
    </source>
</evidence>
<gene>
    <name evidence="2" type="ORF">HF909_16860</name>
</gene>
<proteinExistence type="predicted"/>
<name>A0AA92Q7S0_RALSL</name>
<reference evidence="3" key="1">
    <citation type="submission" date="2020-04" db="EMBL/GenBank/DDBJ databases">
        <title>Ralstonia solanacearum UW576, UW763, UW773, and UW774.</title>
        <authorList>
            <person name="Steidl O."/>
            <person name="Truchon A."/>
            <person name="Allen C."/>
        </authorList>
    </citation>
    <scope>NUCLEOTIDE SEQUENCE [LARGE SCALE GENOMIC DNA]</scope>
    <source>
        <strain evidence="3">UW774</strain>
    </source>
</reference>
<dbReference type="Proteomes" id="UP000593970">
    <property type="component" value="Chromosome"/>
</dbReference>
<keyword evidence="1" id="KW-0472">Membrane</keyword>
<evidence type="ECO:0008006" key="4">
    <source>
        <dbReference type="Google" id="ProtNLM"/>
    </source>
</evidence>
<feature type="transmembrane region" description="Helical" evidence="1">
    <location>
        <begin position="38"/>
        <end position="56"/>
    </location>
</feature>
<dbReference type="EMBL" id="CP051169">
    <property type="protein sequence ID" value="QOK97941.1"/>
    <property type="molecule type" value="Genomic_DNA"/>
</dbReference>
<dbReference type="AlphaFoldDB" id="A0AA92Q7S0"/>
<keyword evidence="1" id="KW-0812">Transmembrane</keyword>
<evidence type="ECO:0000313" key="2">
    <source>
        <dbReference type="EMBL" id="QOK97941.1"/>
    </source>
</evidence>
<organism evidence="2 3">
    <name type="scientific">Ralstonia solanacearum</name>
    <name type="common">Pseudomonas solanacearum</name>
    <dbReference type="NCBI Taxonomy" id="305"/>
    <lineage>
        <taxon>Bacteria</taxon>
        <taxon>Pseudomonadati</taxon>
        <taxon>Pseudomonadota</taxon>
        <taxon>Betaproteobacteria</taxon>
        <taxon>Burkholderiales</taxon>
        <taxon>Burkholderiaceae</taxon>
        <taxon>Ralstonia</taxon>
        <taxon>Ralstonia solanacearum species complex</taxon>
    </lineage>
</organism>
<accession>A0AA92Q7S0</accession>
<protein>
    <recommendedName>
        <fullName evidence="4">Transmembrane protein</fullName>
    </recommendedName>
</protein>
<feature type="transmembrane region" description="Helical" evidence="1">
    <location>
        <begin position="6"/>
        <end position="26"/>
    </location>
</feature>
<keyword evidence="1" id="KW-1133">Transmembrane helix</keyword>
<evidence type="ECO:0000313" key="3">
    <source>
        <dbReference type="Proteomes" id="UP000593970"/>
    </source>
</evidence>